<dbReference type="GO" id="GO:0008233">
    <property type="term" value="F:peptidase activity"/>
    <property type="evidence" value="ECO:0007669"/>
    <property type="project" value="UniProtKB-KW"/>
</dbReference>
<protein>
    <submittedName>
        <fullName evidence="2">Membrane protease subunit, stomatin/prohibitin</fullName>
    </submittedName>
</protein>
<dbReference type="Proteomes" id="UP000092024">
    <property type="component" value="Unassembled WGS sequence"/>
</dbReference>
<evidence type="ECO:0000313" key="3">
    <source>
        <dbReference type="Proteomes" id="UP000092024"/>
    </source>
</evidence>
<proteinExistence type="predicted"/>
<organism evidence="2 3">
    <name type="scientific">Paenibacillus oryzae</name>
    <dbReference type="NCBI Taxonomy" id="1844972"/>
    <lineage>
        <taxon>Bacteria</taxon>
        <taxon>Bacillati</taxon>
        <taxon>Bacillota</taxon>
        <taxon>Bacilli</taxon>
        <taxon>Bacillales</taxon>
        <taxon>Paenibacillaceae</taxon>
        <taxon>Paenibacillus</taxon>
    </lineage>
</organism>
<dbReference type="SUPFAM" id="SSF117892">
    <property type="entry name" value="Band 7/SPFH domain"/>
    <property type="match status" value="1"/>
</dbReference>
<evidence type="ECO:0000313" key="2">
    <source>
        <dbReference type="EMBL" id="OBR63491.1"/>
    </source>
</evidence>
<sequence length="344" mass="38638">MFGLRFVKFQPSQYVMKVKGGKVVQEGIGLSFLYYAPVTSVMVLPVSSIDAPFMFDEMTADYQTVTLQGQLTYRIADYHKTSQHLDYTYHLNKKTYLSDDPAKLSLRVMNAAKVLVKKQLSQLQLREALQAGEPLAAAIKQGLQNNEELARLGIEVLGVSILALLPTKETLRALEAEAREAILRNADDALYERRNSSIQQERKIKENELSTEIAIELKRKQIRETQLDAERLVMKKRNEMQEEQLQFDTLLEKEKGALIELSVANKQAEADAKAYEMSAIVKAMQGMEPHMLQSLANIGMEPGKLIAIAFQELAEKADKIGQLTITPDLLQGLMNETGGKIAHR</sequence>
<dbReference type="InterPro" id="IPR001107">
    <property type="entry name" value="Band_7"/>
</dbReference>
<comment type="caution">
    <text evidence="2">The sequence shown here is derived from an EMBL/GenBank/DDBJ whole genome shotgun (WGS) entry which is preliminary data.</text>
</comment>
<keyword evidence="3" id="KW-1185">Reference proteome</keyword>
<dbReference type="GO" id="GO:0006508">
    <property type="term" value="P:proteolysis"/>
    <property type="evidence" value="ECO:0007669"/>
    <property type="project" value="UniProtKB-KW"/>
</dbReference>
<dbReference type="Gene3D" id="3.30.479.30">
    <property type="entry name" value="Band 7 domain"/>
    <property type="match status" value="1"/>
</dbReference>
<reference evidence="2 3" key="1">
    <citation type="submission" date="2016-05" db="EMBL/GenBank/DDBJ databases">
        <title>Paenibacillus oryzae. sp. nov., isolated from the rice root.</title>
        <authorList>
            <person name="Zhang J."/>
            <person name="Zhang X."/>
        </authorList>
    </citation>
    <scope>NUCLEOTIDE SEQUENCE [LARGE SCALE GENOMIC DNA]</scope>
    <source>
        <strain evidence="2 3">1DrF-4</strain>
    </source>
</reference>
<dbReference type="EMBL" id="LYPA01000072">
    <property type="protein sequence ID" value="OBR63491.1"/>
    <property type="molecule type" value="Genomic_DNA"/>
</dbReference>
<dbReference type="Pfam" id="PF01145">
    <property type="entry name" value="Band_7"/>
    <property type="match status" value="1"/>
</dbReference>
<feature type="domain" description="Band 7" evidence="1">
    <location>
        <begin position="10"/>
        <end position="184"/>
    </location>
</feature>
<gene>
    <name evidence="2" type="ORF">A7K91_17200</name>
</gene>
<keyword evidence="2" id="KW-0378">Hydrolase</keyword>
<name>A0A1A5YCZ6_9BACL</name>
<dbReference type="AlphaFoldDB" id="A0A1A5YCZ6"/>
<evidence type="ECO:0000259" key="1">
    <source>
        <dbReference type="Pfam" id="PF01145"/>
    </source>
</evidence>
<dbReference type="InterPro" id="IPR036013">
    <property type="entry name" value="Band_7/SPFH_dom_sf"/>
</dbReference>
<dbReference type="RefSeq" id="WP_068686343.1">
    <property type="nucleotide sequence ID" value="NZ_LYPA01000072.1"/>
</dbReference>
<keyword evidence="2" id="KW-0645">Protease</keyword>
<dbReference type="STRING" id="1844972.A7K91_17200"/>
<dbReference type="OrthoDB" id="3469168at2"/>
<accession>A0A1A5YCZ6</accession>